<dbReference type="InterPro" id="IPR011672">
    <property type="entry name" value="DUF1614"/>
</dbReference>
<evidence type="ECO:0008006" key="4">
    <source>
        <dbReference type="Google" id="ProtNLM"/>
    </source>
</evidence>
<feature type="transmembrane region" description="Helical" evidence="1">
    <location>
        <begin position="6"/>
        <end position="28"/>
    </location>
</feature>
<dbReference type="AlphaFoldDB" id="A0AA91DBH8"/>
<gene>
    <name evidence="2" type="ORF">A1356_14150</name>
</gene>
<dbReference type="Pfam" id="PF07758">
    <property type="entry name" value="DUF1614"/>
    <property type="match status" value="1"/>
</dbReference>
<feature type="transmembrane region" description="Helical" evidence="1">
    <location>
        <begin position="89"/>
        <end position="108"/>
    </location>
</feature>
<keyword evidence="1" id="KW-1133">Transmembrane helix</keyword>
<evidence type="ECO:0000256" key="1">
    <source>
        <dbReference type="SAM" id="Phobius"/>
    </source>
</evidence>
<feature type="transmembrane region" description="Helical" evidence="1">
    <location>
        <begin position="40"/>
        <end position="57"/>
    </location>
</feature>
<accession>A0AA91DBH8</accession>
<dbReference type="RefSeq" id="WP_064023690.1">
    <property type="nucleotide sequence ID" value="NZ_LUUL01000083.1"/>
</dbReference>
<keyword evidence="1" id="KW-0812">Transmembrane</keyword>
<proteinExistence type="predicted"/>
<reference evidence="2 3" key="1">
    <citation type="submission" date="2016-03" db="EMBL/GenBank/DDBJ databases">
        <authorList>
            <person name="Heylen K."/>
            <person name="De Vos P."/>
            <person name="Vekeman B."/>
        </authorList>
    </citation>
    <scope>NUCLEOTIDE SEQUENCE [LARGE SCALE GENOMIC DNA]</scope>
    <source>
        <strain evidence="2 3">R-49807</strain>
    </source>
</reference>
<keyword evidence="3" id="KW-1185">Reference proteome</keyword>
<feature type="transmembrane region" description="Helical" evidence="1">
    <location>
        <begin position="139"/>
        <end position="159"/>
    </location>
</feature>
<keyword evidence="1" id="KW-0472">Membrane</keyword>
<sequence length="218" mass="22811">MPIFPLIVLLVLSMLMVAMIQVEFFEIAFAKLGLTPQGTLMVLVGTLIGSGINLPIFKIRTQESGHLVELPGRKPVWELFQPAREGNTVIAVNVGGCVIPVGLCLYFISLQLIDPIKLGIAFAAVTALSYRMSRPEPGIGFGMPVFVAPLVSVAIALILDSEHAAHLAYISGVLGVLIGADVLHLKNVGSLGVPVASIGGAGTFDGIFMTGIIAALLA</sequence>
<protein>
    <recommendedName>
        <fullName evidence="4">DUF1614 domain-containing protein</fullName>
    </recommendedName>
</protein>
<evidence type="ECO:0000313" key="3">
    <source>
        <dbReference type="Proteomes" id="UP000077734"/>
    </source>
</evidence>
<dbReference type="EMBL" id="LUUL01000083">
    <property type="protein sequence ID" value="OAI25122.1"/>
    <property type="molecule type" value="Genomic_DNA"/>
</dbReference>
<feature type="transmembrane region" description="Helical" evidence="1">
    <location>
        <begin position="166"/>
        <end position="185"/>
    </location>
</feature>
<dbReference type="Proteomes" id="UP000077734">
    <property type="component" value="Unassembled WGS sequence"/>
</dbReference>
<name>A0AA91DBH8_9GAMM</name>
<organism evidence="2 3">
    <name type="scientific">Methylomonas koyamae</name>
    <dbReference type="NCBI Taxonomy" id="702114"/>
    <lineage>
        <taxon>Bacteria</taxon>
        <taxon>Pseudomonadati</taxon>
        <taxon>Pseudomonadota</taxon>
        <taxon>Gammaproteobacteria</taxon>
        <taxon>Methylococcales</taxon>
        <taxon>Methylococcaceae</taxon>
        <taxon>Methylomonas</taxon>
    </lineage>
</organism>
<feature type="transmembrane region" description="Helical" evidence="1">
    <location>
        <begin position="191"/>
        <end position="217"/>
    </location>
</feature>
<comment type="caution">
    <text evidence="2">The sequence shown here is derived from an EMBL/GenBank/DDBJ whole genome shotgun (WGS) entry which is preliminary data.</text>
</comment>
<evidence type="ECO:0000313" key="2">
    <source>
        <dbReference type="EMBL" id="OAI25122.1"/>
    </source>
</evidence>